<organism evidence="3 4">
    <name type="scientific">Flavilitoribacter nigricans (strain ATCC 23147 / DSM 23189 / NBRC 102662 / NCIMB 1420 / SS-2)</name>
    <name type="common">Lewinella nigricans</name>
    <dbReference type="NCBI Taxonomy" id="1122177"/>
    <lineage>
        <taxon>Bacteria</taxon>
        <taxon>Pseudomonadati</taxon>
        <taxon>Bacteroidota</taxon>
        <taxon>Saprospiria</taxon>
        <taxon>Saprospirales</taxon>
        <taxon>Lewinellaceae</taxon>
        <taxon>Flavilitoribacter</taxon>
    </lineage>
</organism>
<comment type="caution">
    <text evidence="3">The sequence shown here is derived from an EMBL/GenBank/DDBJ whole genome shotgun (WGS) entry which is preliminary data.</text>
</comment>
<evidence type="ECO:0000313" key="3">
    <source>
        <dbReference type="EMBL" id="PHN05631.1"/>
    </source>
</evidence>
<feature type="domain" description="Peptidase M28" evidence="2">
    <location>
        <begin position="285"/>
        <end position="499"/>
    </location>
</feature>
<dbReference type="Gene3D" id="3.40.630.10">
    <property type="entry name" value="Zn peptidases"/>
    <property type="match status" value="2"/>
</dbReference>
<accession>A0A2D0NAU1</accession>
<evidence type="ECO:0000256" key="1">
    <source>
        <dbReference type="SAM" id="MobiDB-lite"/>
    </source>
</evidence>
<protein>
    <submittedName>
        <fullName evidence="3">Peptidase M28</fullName>
    </submittedName>
</protein>
<evidence type="ECO:0000313" key="4">
    <source>
        <dbReference type="Proteomes" id="UP000223913"/>
    </source>
</evidence>
<feature type="compositionally biased region" description="Basic and acidic residues" evidence="1">
    <location>
        <begin position="1"/>
        <end position="12"/>
    </location>
</feature>
<dbReference type="GO" id="GO:0008235">
    <property type="term" value="F:metalloexopeptidase activity"/>
    <property type="evidence" value="ECO:0007669"/>
    <property type="project" value="InterPro"/>
</dbReference>
<dbReference type="Pfam" id="PF04389">
    <property type="entry name" value="Peptidase_M28"/>
    <property type="match status" value="1"/>
</dbReference>
<gene>
    <name evidence="3" type="ORF">CRP01_15740</name>
</gene>
<feature type="region of interest" description="Disordered" evidence="1">
    <location>
        <begin position="1"/>
        <end position="21"/>
    </location>
</feature>
<evidence type="ECO:0000259" key="2">
    <source>
        <dbReference type="Pfam" id="PF04389"/>
    </source>
</evidence>
<name>A0A2D0NAU1_FLAN2</name>
<dbReference type="GO" id="GO:0006508">
    <property type="term" value="P:proteolysis"/>
    <property type="evidence" value="ECO:0007669"/>
    <property type="project" value="InterPro"/>
</dbReference>
<keyword evidence="4" id="KW-1185">Reference proteome</keyword>
<reference evidence="3 4" key="1">
    <citation type="submission" date="2017-10" db="EMBL/GenBank/DDBJ databases">
        <title>The draft genome sequence of Lewinella nigricans NBRC 102662.</title>
        <authorList>
            <person name="Wang K."/>
        </authorList>
    </citation>
    <scope>NUCLEOTIDE SEQUENCE [LARGE SCALE GENOMIC DNA]</scope>
    <source>
        <strain evidence="3 4">NBRC 102662</strain>
    </source>
</reference>
<dbReference type="EMBL" id="PDUD01000021">
    <property type="protein sequence ID" value="PHN05631.1"/>
    <property type="molecule type" value="Genomic_DNA"/>
</dbReference>
<dbReference type="InterPro" id="IPR045175">
    <property type="entry name" value="M28_fam"/>
</dbReference>
<dbReference type="PANTHER" id="PTHR12147">
    <property type="entry name" value="METALLOPEPTIDASE M28 FAMILY MEMBER"/>
    <property type="match status" value="1"/>
</dbReference>
<dbReference type="OrthoDB" id="1521787at2"/>
<sequence length="517" mass="59070">MSSDRVPERAKDAPSPTKLAQTITAQDMKRHLSTIASTEFEGRETGTDGQKKAAEYIARYFQKLGIPAIGNDGNYFQQINFFAENWENIDLEMDGTPLRHLWDYYAMPADNESRDWKDIDEVTFLGYGIDDPAYSDYKGTDVAGKAILIYPDEPKDRKGNYLVSGTSNPSDWFENLEKKLQVAKQHGVEVVFIIDNDFKQNVSNARREILNRRLAMVESLPEDRNLANSVFLSSEVAKKMISGEFKKVVKARKRIQKKGKLRSVSIPVNLRLRQEKSVRSLVGENVLGYIEGTDPELKDELLVITAHYDHLGKRGEDIYFGADDNGSGTSTVLEVAQAFAQAKSEGWGPRRSVLIMLVSGEEKGLLGSQYYVEYPIFPLENTIANVNVDMVGRVDPKHEEKGNSDYIYVIGSNRLSTELHQINEDANARYTQLELDYTYNAEDDPNRYYYRSDHYNFAERGIPAIFYFNGTHEDYHRTSDTVDKINFEKMEKIGRLVFYTSWELANRDDRIKVDVRP</sequence>
<dbReference type="Proteomes" id="UP000223913">
    <property type="component" value="Unassembled WGS sequence"/>
</dbReference>
<dbReference type="PANTHER" id="PTHR12147:SF26">
    <property type="entry name" value="PEPTIDASE M28 DOMAIN-CONTAINING PROTEIN"/>
    <property type="match status" value="1"/>
</dbReference>
<dbReference type="AlphaFoldDB" id="A0A2D0NAU1"/>
<dbReference type="SUPFAM" id="SSF53187">
    <property type="entry name" value="Zn-dependent exopeptidases"/>
    <property type="match status" value="1"/>
</dbReference>
<dbReference type="InterPro" id="IPR007484">
    <property type="entry name" value="Peptidase_M28"/>
</dbReference>
<proteinExistence type="predicted"/>